<evidence type="ECO:0000256" key="3">
    <source>
        <dbReference type="ARBA" id="ARBA00022723"/>
    </source>
</evidence>
<dbReference type="PANTHER" id="PTHR43731">
    <property type="entry name" value="RHOMBOID PROTEASE"/>
    <property type="match status" value="1"/>
</dbReference>
<dbReference type="InterPro" id="IPR035896">
    <property type="entry name" value="AN1-like_Znf"/>
</dbReference>
<dbReference type="GO" id="GO:0004252">
    <property type="term" value="F:serine-type endopeptidase activity"/>
    <property type="evidence" value="ECO:0007669"/>
    <property type="project" value="InterPro"/>
</dbReference>
<dbReference type="Pfam" id="PF01694">
    <property type="entry name" value="Rhomboid"/>
    <property type="match status" value="1"/>
</dbReference>
<evidence type="ECO:0000313" key="11">
    <source>
        <dbReference type="EMBL" id="KXA96796.1"/>
    </source>
</evidence>
<evidence type="ECO:0000256" key="8">
    <source>
        <dbReference type="SAM" id="MobiDB-lite"/>
    </source>
</evidence>
<evidence type="ECO:0000256" key="6">
    <source>
        <dbReference type="ARBA" id="ARBA00022989"/>
    </source>
</evidence>
<dbReference type="SUPFAM" id="SSF118310">
    <property type="entry name" value="AN1-like Zinc finger"/>
    <property type="match status" value="1"/>
</dbReference>
<keyword evidence="2 9" id="KW-0812">Transmembrane</keyword>
<dbReference type="InterPro" id="IPR035952">
    <property type="entry name" value="Rhomboid-like_sf"/>
</dbReference>
<dbReference type="Proteomes" id="UP000070414">
    <property type="component" value="Unassembled WGS sequence"/>
</dbReference>
<dbReference type="PROSITE" id="PS51039">
    <property type="entry name" value="ZF_AN1"/>
    <property type="match status" value="1"/>
</dbReference>
<evidence type="ECO:0000256" key="9">
    <source>
        <dbReference type="SAM" id="Phobius"/>
    </source>
</evidence>
<evidence type="ECO:0000313" key="12">
    <source>
        <dbReference type="Proteomes" id="UP000070414"/>
    </source>
</evidence>
<feature type="transmembrane region" description="Helical" evidence="9">
    <location>
        <begin position="211"/>
        <end position="230"/>
    </location>
</feature>
<dbReference type="Pfam" id="PF01428">
    <property type="entry name" value="zf-AN1"/>
    <property type="match status" value="1"/>
</dbReference>
<keyword evidence="4" id="KW-0863">Zinc-finger</keyword>
<feature type="transmembrane region" description="Helical" evidence="9">
    <location>
        <begin position="185"/>
        <end position="202"/>
    </location>
</feature>
<dbReference type="GO" id="GO:0016020">
    <property type="term" value="C:membrane"/>
    <property type="evidence" value="ECO:0007669"/>
    <property type="project" value="UniProtKB-SubCell"/>
</dbReference>
<dbReference type="PANTHER" id="PTHR43731:SF26">
    <property type="entry name" value="RHOMBOID-LIKE PROTEIN 10, CHLOROPLASTIC"/>
    <property type="match status" value="1"/>
</dbReference>
<evidence type="ECO:0000259" key="10">
    <source>
        <dbReference type="PROSITE" id="PS51039"/>
    </source>
</evidence>
<feature type="domain" description="AN1-type" evidence="10">
    <location>
        <begin position="1"/>
        <end position="44"/>
    </location>
</feature>
<keyword evidence="3" id="KW-0479">Metal-binding</keyword>
<feature type="transmembrane region" description="Helical" evidence="9">
    <location>
        <begin position="236"/>
        <end position="253"/>
    </location>
</feature>
<organism evidence="11 12">
    <name type="scientific">candidate division MSBL1 archaeon SCGC-AAA259I14</name>
    <dbReference type="NCBI Taxonomy" id="1698268"/>
    <lineage>
        <taxon>Archaea</taxon>
        <taxon>Methanobacteriati</taxon>
        <taxon>Methanobacteriota</taxon>
        <taxon>candidate division MSBL1</taxon>
    </lineage>
</organism>
<comment type="subcellular location">
    <subcellularLocation>
        <location evidence="1">Membrane</location>
        <topology evidence="1">Multi-pass membrane protein</topology>
    </subcellularLocation>
</comment>
<dbReference type="SUPFAM" id="SSF144091">
    <property type="entry name" value="Rhomboid-like"/>
    <property type="match status" value="1"/>
</dbReference>
<evidence type="ECO:0000256" key="5">
    <source>
        <dbReference type="ARBA" id="ARBA00022833"/>
    </source>
</evidence>
<dbReference type="GO" id="GO:0008270">
    <property type="term" value="F:zinc ion binding"/>
    <property type="evidence" value="ECO:0007669"/>
    <property type="project" value="UniProtKB-KW"/>
</dbReference>
<feature type="region of interest" description="Disordered" evidence="8">
    <location>
        <begin position="56"/>
        <end position="77"/>
    </location>
</feature>
<reference evidence="11 12" key="1">
    <citation type="journal article" date="2016" name="Sci. Rep.">
        <title>Metabolic traits of an uncultured archaeal lineage -MSBL1- from brine pools of the Red Sea.</title>
        <authorList>
            <person name="Mwirichia R."/>
            <person name="Alam I."/>
            <person name="Rashid M."/>
            <person name="Vinu M."/>
            <person name="Ba-Alawi W."/>
            <person name="Anthony Kamau A."/>
            <person name="Kamanda Ngugi D."/>
            <person name="Goker M."/>
            <person name="Klenk H.P."/>
            <person name="Bajic V."/>
            <person name="Stingl U."/>
        </authorList>
    </citation>
    <scope>NUCLEOTIDE SEQUENCE [LARGE SCALE GENOMIC DNA]</scope>
    <source>
        <strain evidence="11">SCGC-AAA259I14</strain>
    </source>
</reference>
<comment type="caution">
    <text evidence="11">The sequence shown here is derived from an EMBL/GenBank/DDBJ whole genome shotgun (WGS) entry which is preliminary data.</text>
</comment>
<proteinExistence type="predicted"/>
<gene>
    <name evidence="11" type="ORF">AKJ38_02580</name>
</gene>
<dbReference type="Gene3D" id="1.20.1540.10">
    <property type="entry name" value="Rhomboid-like"/>
    <property type="match status" value="1"/>
</dbReference>
<sequence>MPTCDYCGEEVTLPYTCRYCGGSFCPRHRLPENHDCEGLEKMSKKFREEGRIYRDVGRSEREEEEEESPPPLSRDAIFRIGRKSEDGQRERRPQRSPSGSSGGLFSIFGNLFFKRATIILLLLMFALYIVQTGAQVALGGSYYQPRTPNHPADFDTFLYYLAPSQSTFLTRPWTIITGIFSHGEFFHFFINGLILFFIGLALERRIGRERFIYLFLTAGILSSIAQILVIPNETTVALGASGAIFGVLGALTVMAPRLPILLFFFIPMPLWMLTLGYGSIEAILAISGAGGGNRSHGTLLGSVDWSCFRIPLQKRGAEETKLIFLQYFRLTIYGLIPRRTSLNVVHPSTAFLKP</sequence>
<evidence type="ECO:0000256" key="2">
    <source>
        <dbReference type="ARBA" id="ARBA00022692"/>
    </source>
</evidence>
<dbReference type="InterPro" id="IPR050925">
    <property type="entry name" value="Rhomboid_protease_S54"/>
</dbReference>
<feature type="transmembrane region" description="Helical" evidence="9">
    <location>
        <begin position="260"/>
        <end position="280"/>
    </location>
</feature>
<evidence type="ECO:0000256" key="4">
    <source>
        <dbReference type="ARBA" id="ARBA00022771"/>
    </source>
</evidence>
<evidence type="ECO:0000256" key="7">
    <source>
        <dbReference type="ARBA" id="ARBA00023136"/>
    </source>
</evidence>
<keyword evidence="7 9" id="KW-0472">Membrane</keyword>
<keyword evidence="5" id="KW-0862">Zinc</keyword>
<feature type="transmembrane region" description="Helical" evidence="9">
    <location>
        <begin position="118"/>
        <end position="138"/>
    </location>
</feature>
<keyword evidence="6 9" id="KW-1133">Transmembrane helix</keyword>
<dbReference type="Gene3D" id="4.10.1110.10">
    <property type="entry name" value="AN1-like Zinc finger"/>
    <property type="match status" value="1"/>
</dbReference>
<keyword evidence="12" id="KW-1185">Reference proteome</keyword>
<dbReference type="EMBL" id="LHXS01000042">
    <property type="protein sequence ID" value="KXA96796.1"/>
    <property type="molecule type" value="Genomic_DNA"/>
</dbReference>
<protein>
    <recommendedName>
        <fullName evidence="10">AN1-type domain-containing protein</fullName>
    </recommendedName>
</protein>
<dbReference type="AlphaFoldDB" id="A0A133URQ5"/>
<evidence type="ECO:0000256" key="1">
    <source>
        <dbReference type="ARBA" id="ARBA00004141"/>
    </source>
</evidence>
<dbReference type="InterPro" id="IPR022764">
    <property type="entry name" value="Peptidase_S54_rhomboid_dom"/>
</dbReference>
<dbReference type="SMART" id="SM00154">
    <property type="entry name" value="ZnF_AN1"/>
    <property type="match status" value="1"/>
</dbReference>
<dbReference type="InterPro" id="IPR000058">
    <property type="entry name" value="Znf_AN1"/>
</dbReference>
<name>A0A133URQ5_9EURY</name>
<accession>A0A133URQ5</accession>